<dbReference type="InterPro" id="IPR050071">
    <property type="entry name" value="Dehydroquinate_synthase"/>
</dbReference>
<keyword evidence="7" id="KW-1185">Reference proteome</keyword>
<sequence>MEYTIRESSGLSHRDDIAELAGRQHLIVDSGAAHHGRELARRLAERGIVHRVYPVRGGEGCKTLPELQRLCDEIQLRAQRRDLVVVVGGGAVTDLARCVAAWLWKGMPLAIVPTTPTAYVDAGIGVKGAVNRDDRKNSIGVYYPPLLVALDLGLLRGCPADVLRAGLMEVMKMALIDGGRFWELYERSSPGLLATGFQGPDALPVTRAAITSMLGHLQPNLREHELSRPVDLGHLLVGPLEMRALLPHGLAVGIDLALMLEYAAVLGLLAEDERDRAQDTIRAVGAPLCHELLTPELVQGAIEDTRRQRDGVLNLPVPERIGTVRVHPHVDGAAMREAVLRLRVRGLGASTVAVDTASATTARSTVPAGRAGSRPGRSPAQHGRQCQPTRPARPADNEQSDGPQW</sequence>
<dbReference type="Gene3D" id="1.20.1090.10">
    <property type="entry name" value="Dehydroquinate synthase-like - alpha domain"/>
    <property type="match status" value="1"/>
</dbReference>
<feature type="region of interest" description="Disordered" evidence="3">
    <location>
        <begin position="355"/>
        <end position="405"/>
    </location>
</feature>
<organism evidence="6 7">
    <name type="scientific">Plantactinospora sonchi</name>
    <dbReference type="NCBI Taxonomy" id="1544735"/>
    <lineage>
        <taxon>Bacteria</taxon>
        <taxon>Bacillati</taxon>
        <taxon>Actinomycetota</taxon>
        <taxon>Actinomycetes</taxon>
        <taxon>Micromonosporales</taxon>
        <taxon>Micromonosporaceae</taxon>
        <taxon>Plantactinospora</taxon>
    </lineage>
</organism>
<feature type="domain" description="3-dehydroquinate synthase N-terminal" evidence="4">
    <location>
        <begin position="54"/>
        <end position="163"/>
    </location>
</feature>
<dbReference type="Pfam" id="PF24621">
    <property type="entry name" value="DHQS_C"/>
    <property type="match status" value="1"/>
</dbReference>
<reference evidence="6 7" key="1">
    <citation type="submission" date="2024-01" db="EMBL/GenBank/DDBJ databases">
        <title>Genome insights into Plantactinospora sonchi sp. nov.</title>
        <authorList>
            <person name="Wang L."/>
        </authorList>
    </citation>
    <scope>NUCLEOTIDE SEQUENCE [LARGE SCALE GENOMIC DNA]</scope>
    <source>
        <strain evidence="6 7">NEAU-QY2</strain>
    </source>
</reference>
<dbReference type="InterPro" id="IPR030960">
    <property type="entry name" value="DHQS/DOIS_N"/>
</dbReference>
<evidence type="ECO:0000256" key="1">
    <source>
        <dbReference type="ARBA" id="ARBA00001911"/>
    </source>
</evidence>
<evidence type="ECO:0000259" key="5">
    <source>
        <dbReference type="Pfam" id="PF24621"/>
    </source>
</evidence>
<evidence type="ECO:0000256" key="2">
    <source>
        <dbReference type="ARBA" id="ARBA00023027"/>
    </source>
</evidence>
<proteinExistence type="predicted"/>
<dbReference type="RefSeq" id="WP_331218598.1">
    <property type="nucleotide sequence ID" value="NZ_JAZGQK010000043.1"/>
</dbReference>
<gene>
    <name evidence="6" type="ORF">V1633_35690</name>
</gene>
<dbReference type="Pfam" id="PF01761">
    <property type="entry name" value="DHQ_synthase"/>
    <property type="match status" value="1"/>
</dbReference>
<dbReference type="SUPFAM" id="SSF56796">
    <property type="entry name" value="Dehydroquinate synthase-like"/>
    <property type="match status" value="1"/>
</dbReference>
<evidence type="ECO:0000256" key="3">
    <source>
        <dbReference type="SAM" id="MobiDB-lite"/>
    </source>
</evidence>
<comment type="caution">
    <text evidence="6">The sequence shown here is derived from an EMBL/GenBank/DDBJ whole genome shotgun (WGS) entry which is preliminary data.</text>
</comment>
<comment type="cofactor">
    <cofactor evidence="1">
        <name>NAD(+)</name>
        <dbReference type="ChEBI" id="CHEBI:57540"/>
    </cofactor>
</comment>
<evidence type="ECO:0000313" key="6">
    <source>
        <dbReference type="EMBL" id="MEE6263804.1"/>
    </source>
</evidence>
<dbReference type="Gene3D" id="3.40.50.1970">
    <property type="match status" value="1"/>
</dbReference>
<dbReference type="PANTHER" id="PTHR43622:SF3">
    <property type="entry name" value="2-EPI-5-EPI-VALIOLONE SYNTHASE"/>
    <property type="match status" value="1"/>
</dbReference>
<evidence type="ECO:0000259" key="4">
    <source>
        <dbReference type="Pfam" id="PF01761"/>
    </source>
</evidence>
<protein>
    <submittedName>
        <fullName evidence="6">Iron-containing alcohol dehydrogenase</fullName>
    </submittedName>
</protein>
<dbReference type="Proteomes" id="UP001332243">
    <property type="component" value="Unassembled WGS sequence"/>
</dbReference>
<accession>A0ABU7S4T6</accession>
<keyword evidence="2" id="KW-0520">NAD</keyword>
<feature type="compositionally biased region" description="Low complexity" evidence="3">
    <location>
        <begin position="355"/>
        <end position="366"/>
    </location>
</feature>
<dbReference type="PANTHER" id="PTHR43622">
    <property type="entry name" value="3-DEHYDROQUINATE SYNTHASE"/>
    <property type="match status" value="1"/>
</dbReference>
<dbReference type="InterPro" id="IPR056179">
    <property type="entry name" value="DHQS_C"/>
</dbReference>
<evidence type="ECO:0000313" key="7">
    <source>
        <dbReference type="Proteomes" id="UP001332243"/>
    </source>
</evidence>
<name>A0ABU7S4T6_9ACTN</name>
<feature type="domain" description="3-dehydroquinate synthase C-terminal" evidence="5">
    <location>
        <begin position="166"/>
        <end position="304"/>
    </location>
</feature>
<dbReference type="EMBL" id="JAZGQK010000043">
    <property type="protein sequence ID" value="MEE6263804.1"/>
    <property type="molecule type" value="Genomic_DNA"/>
</dbReference>